<comment type="caution">
    <text evidence="4">The sequence shown here is derived from an EMBL/GenBank/DDBJ whole genome shotgun (WGS) entry which is preliminary data.</text>
</comment>
<dbReference type="InterPro" id="IPR017938">
    <property type="entry name" value="Riboflavin_synthase-like_b-brl"/>
</dbReference>
<dbReference type="CDD" id="cd00322">
    <property type="entry name" value="FNR_like"/>
    <property type="match status" value="1"/>
</dbReference>
<reference evidence="4" key="1">
    <citation type="submission" date="2022-07" db="EMBL/GenBank/DDBJ databases">
        <title>Fungi with potential for degradation of polypropylene.</title>
        <authorList>
            <person name="Gostincar C."/>
        </authorList>
    </citation>
    <scope>NUCLEOTIDE SEQUENCE</scope>
    <source>
        <strain evidence="4">EXF-13287</strain>
    </source>
</reference>
<dbReference type="InterPro" id="IPR039261">
    <property type="entry name" value="FNR_nucleotide-bd"/>
</dbReference>
<dbReference type="Gene3D" id="3.40.50.80">
    <property type="entry name" value="Nucleotide-binding domain of ferredoxin-NADP reductase (FNR) module"/>
    <property type="match status" value="1"/>
</dbReference>
<dbReference type="Proteomes" id="UP001174691">
    <property type="component" value="Unassembled WGS sequence"/>
</dbReference>
<dbReference type="PANTHER" id="PTHR46505:SF1">
    <property type="entry name" value="OXIDOREDUCTASE NAD-BINDING DOMAIN-CONTAINING PROTEIN 1"/>
    <property type="match status" value="1"/>
</dbReference>
<evidence type="ECO:0000256" key="1">
    <source>
        <dbReference type="ARBA" id="ARBA00023002"/>
    </source>
</evidence>
<evidence type="ECO:0000256" key="2">
    <source>
        <dbReference type="ARBA" id="ARBA00023027"/>
    </source>
</evidence>
<keyword evidence="1" id="KW-0560">Oxidoreductase</keyword>
<sequence>MAQAAKEGHLERTAHEPRDSLLHKVVLKRIYEINDNVRIYRLEIPTGNKIEFLPGQWLDVFVPDVPKAGGFTITSPPSKATPTDSAAGYLELAIKRSPDNPAAVWLWRPESEILNSELNVRVGGSFVWPPRDVDLSTLRKAVFVAGGMGINPLVSMISHLAERGCEAEFEVEVLYSFKDPGGEREADGMLFVERMASIFAREKLRGELKLFLTRTEGAEAGDGPAYVACNEVEVPFQSRRITPDDIAAALGQDVSAAVVYICGVPSMTDQFVEYLTKDGPAIAPARVLFEKWW</sequence>
<feature type="domain" description="FAD-binding FR-type" evidence="3">
    <location>
        <begin position="20"/>
        <end position="129"/>
    </location>
</feature>
<evidence type="ECO:0000313" key="4">
    <source>
        <dbReference type="EMBL" id="KAJ9145605.1"/>
    </source>
</evidence>
<proteinExistence type="predicted"/>
<keyword evidence="5" id="KW-1185">Reference proteome</keyword>
<evidence type="ECO:0000313" key="5">
    <source>
        <dbReference type="Proteomes" id="UP001174691"/>
    </source>
</evidence>
<dbReference type="GO" id="GO:0016491">
    <property type="term" value="F:oxidoreductase activity"/>
    <property type="evidence" value="ECO:0007669"/>
    <property type="project" value="UniProtKB-KW"/>
</dbReference>
<accession>A0AA38VF44</accession>
<dbReference type="SUPFAM" id="SSF63380">
    <property type="entry name" value="Riboflavin synthase domain-like"/>
    <property type="match status" value="1"/>
</dbReference>
<protein>
    <submittedName>
        <fullName evidence="4">NADH-cytochrome b-5 reductase</fullName>
    </submittedName>
</protein>
<dbReference type="PROSITE" id="PS51384">
    <property type="entry name" value="FAD_FR"/>
    <property type="match status" value="1"/>
</dbReference>
<name>A0AA38VF44_9PEZI</name>
<dbReference type="Gene3D" id="2.40.30.10">
    <property type="entry name" value="Translation factors"/>
    <property type="match status" value="1"/>
</dbReference>
<dbReference type="EMBL" id="JANBVN010000088">
    <property type="protein sequence ID" value="KAJ9145605.1"/>
    <property type="molecule type" value="Genomic_DNA"/>
</dbReference>
<dbReference type="PANTHER" id="PTHR46505">
    <property type="entry name" value="OXIDOREDUCTASE NAD-BINDING DOMAIN-CONTAINING PROTEIN 1"/>
    <property type="match status" value="1"/>
</dbReference>
<dbReference type="InterPro" id="IPR017927">
    <property type="entry name" value="FAD-bd_FR_type"/>
</dbReference>
<dbReference type="InterPro" id="IPR052128">
    <property type="entry name" value="Oxidoreductase_NAD-binding"/>
</dbReference>
<gene>
    <name evidence="4" type="ORF">NKR19_g6000</name>
</gene>
<evidence type="ECO:0000259" key="3">
    <source>
        <dbReference type="PROSITE" id="PS51384"/>
    </source>
</evidence>
<dbReference type="GO" id="GO:0005739">
    <property type="term" value="C:mitochondrion"/>
    <property type="evidence" value="ECO:0007669"/>
    <property type="project" value="TreeGrafter"/>
</dbReference>
<keyword evidence="2" id="KW-0520">NAD</keyword>
<organism evidence="4 5">
    <name type="scientific">Coniochaeta hoffmannii</name>
    <dbReference type="NCBI Taxonomy" id="91930"/>
    <lineage>
        <taxon>Eukaryota</taxon>
        <taxon>Fungi</taxon>
        <taxon>Dikarya</taxon>
        <taxon>Ascomycota</taxon>
        <taxon>Pezizomycotina</taxon>
        <taxon>Sordariomycetes</taxon>
        <taxon>Sordariomycetidae</taxon>
        <taxon>Coniochaetales</taxon>
        <taxon>Coniochaetaceae</taxon>
        <taxon>Coniochaeta</taxon>
    </lineage>
</organism>
<dbReference type="AlphaFoldDB" id="A0AA38VF44"/>
<dbReference type="SUPFAM" id="SSF52343">
    <property type="entry name" value="Ferredoxin reductase-like, C-terminal NADP-linked domain"/>
    <property type="match status" value="1"/>
</dbReference>